<proteinExistence type="predicted"/>
<accession>A0AC34REE2</accession>
<reference evidence="2" key="1">
    <citation type="submission" date="2022-11" db="UniProtKB">
        <authorList>
            <consortium name="WormBaseParasite"/>
        </authorList>
    </citation>
    <scope>IDENTIFICATION</scope>
</reference>
<name>A0AC34REE2_9BILA</name>
<protein>
    <submittedName>
        <fullName evidence="2">Uncharacterized protein</fullName>
    </submittedName>
</protein>
<evidence type="ECO:0000313" key="2">
    <source>
        <dbReference type="WBParaSite" id="JU765_v2.g6216.t1"/>
    </source>
</evidence>
<sequence length="1433" mass="162167">MCPAIFIPNNSSISSAVKHIYSRLSANATELDQGIPDILLSLVPTTATFNLNTKEKLTKGLGKVVSVCGLWLVISGEQSDPLSSIATSVVKKTLPTSDLTEETLVIVANTVDVAYRMNSSTVHHRIQPMTDTSINTYYFVFNRRNLTLKQKHEFRSQAAIKLANPPPALLIGVPVETSSGSNPQTPSGSTVSPAIILPNSVKYDRRPLSASVFCGDSLSSIYELKVYLDCGVPCLIIHDVSDLCALLRTCHVYYQSANFDHDNFISWLQCELRAIMAGSETDVNLEEIQEAICQCMQLTMGGHSLLHFVGSDAIDNLPEHIVELLMRCAGSNEEYRQIMNLAVKLNISSVLTSVQISSLFNDEQFESLLVDALCRDSRINAVDALISIQPSVHVTPKLLMEWLDATIDQDFFNIVVVGQCLGYSNKLHAFTEYFANDMDYLLYELSKGIANLFPSAYFSQRNVARDQSTSIQILAIWALCLNRVELVKCLWAHSSEPLSLALILSRIAKSLAFEAREFFFYEEQLTNLSKFLTKAACTLLDQAYLSSPRPAYQTLCRKLPYNSQTLSSLAYATNNKEFIAHGCCQRWVLRLLYGNLQFGQIFTCVNLPKWLKIVLSATLVFPIKIWVSIRPPNSEFFSKTDLVKPMSPTVALLETGRPIRRIRTHSTHSTRSFFHREEGSTVSRDDKNYGGNTAVQMGTETPKSVVGNAHHLMNDETDAMLHSNEIHKSSAINRSMTDFVYRRKTTKKMMRTANFLEFYRTPIVKYWLSLVSRLVYLLFFGYTVALPGCGNTTFDVILWIWTCFWLLDNVWVIHCRSCYGQLSNMPWTILDAVLVASFLLILMICEATGHLLMHYVSFPSAYLVKVIWGCLLLYQCYATLFLYIPLSDLFGPLMVRIKLMITRDFVNFLILVSLLICSSAIAMKAIVYPDLEATPSVIKESLSWAWMSLFTTDLSQLEQSAKCKSSLLPSNNREYCTSVGGYGNPKCPANSPASFMVVIEYLIILKLIAWPILFALFSKTAKEVDEEADKIWKYQLYGLATDFSYRLMFPPPFTPIALLFYACCGEKRCLSGLFISRSFTSVDHPDVYKPTRSIESNQSSPSKYSVIYQNPSVPQRKYDPTRHFYSQAAMEYWKNYANGKEKMEQKLTALKKQMEEKMHYLIVASSFNSVASRSEPAKHWNQGVIGEHHRIVVHPKFKSWDVLLPDYNPPEYSKPVQEYTPEMQKYVDHTTPYNLPELTKHWRQKKLHELLAHEKHLLRLSVIGLPLNPSGRTGLGGRGSLIRFGPNRLIFYIIFARSPTKQLMVLTTNEGDLPSKPKYDHNRADDFLSRILTLVGVPDGNVQILSTRGHLLVGQVDNLVAHVCTQPLPLPEDTDNAWTEADVWAINLTEPTDYQIQRLLTDFKWKTMPTTFAWPMRVEFIKQALQYFSLTGN</sequence>
<dbReference type="Proteomes" id="UP000887576">
    <property type="component" value="Unplaced"/>
</dbReference>
<dbReference type="WBParaSite" id="JU765_v2.g6216.t1">
    <property type="protein sequence ID" value="JU765_v2.g6216.t1"/>
    <property type="gene ID" value="JU765_v2.g6216"/>
</dbReference>
<organism evidence="1 2">
    <name type="scientific">Panagrolaimus sp. JU765</name>
    <dbReference type="NCBI Taxonomy" id="591449"/>
    <lineage>
        <taxon>Eukaryota</taxon>
        <taxon>Metazoa</taxon>
        <taxon>Ecdysozoa</taxon>
        <taxon>Nematoda</taxon>
        <taxon>Chromadorea</taxon>
        <taxon>Rhabditida</taxon>
        <taxon>Tylenchina</taxon>
        <taxon>Panagrolaimomorpha</taxon>
        <taxon>Panagrolaimoidea</taxon>
        <taxon>Panagrolaimidae</taxon>
        <taxon>Panagrolaimus</taxon>
    </lineage>
</organism>
<evidence type="ECO:0000313" key="1">
    <source>
        <dbReference type="Proteomes" id="UP000887576"/>
    </source>
</evidence>